<evidence type="ECO:0000313" key="3">
    <source>
        <dbReference type="Proteomes" id="UP000315995"/>
    </source>
</evidence>
<dbReference type="PRINTS" id="PR00412">
    <property type="entry name" value="EPOXHYDRLASE"/>
</dbReference>
<organism evidence="2 3">
    <name type="scientific">Persicimonas caeni</name>
    <dbReference type="NCBI Taxonomy" id="2292766"/>
    <lineage>
        <taxon>Bacteria</taxon>
        <taxon>Deltaproteobacteria</taxon>
        <taxon>Bradymonadales</taxon>
        <taxon>Bradymonadaceae</taxon>
        <taxon>Persicimonas</taxon>
    </lineage>
</organism>
<dbReference type="PRINTS" id="PR00111">
    <property type="entry name" value="ABHYDROLASE"/>
</dbReference>
<sequence length="266" mass="28861">MPKFTTFDGTTLHYKTTGFDNDGDVLVFLNGMTQSTAHWNSQAKAFAEAGYRVLTYDARGQGDSELGDAELTLDQHAHDLDALLDELEVDRAHLAGFSHGARIALGVANYHADRLGKLVLCSATARPTALARTIVRAWHGVLTNGGLTAMSWSALPTILGNNFLEKNENILKGIVRASVQRNSEEGVRALLEAMMDYPDLSDLAKNVSTPTLVVSADKDLLVTPEGARELAELAGGEHALVTGVGHTIPIEAPEEFRRLVREFLER</sequence>
<dbReference type="PANTHER" id="PTHR43433:SF1">
    <property type="entry name" value="BLL5160 PROTEIN"/>
    <property type="match status" value="1"/>
</dbReference>
<accession>A0A4Y6Q0L1</accession>
<protein>
    <submittedName>
        <fullName evidence="2">Alpha/beta fold hydrolase</fullName>
    </submittedName>
</protein>
<dbReference type="PANTHER" id="PTHR43433">
    <property type="entry name" value="HYDROLASE, ALPHA/BETA FOLD FAMILY PROTEIN"/>
    <property type="match status" value="1"/>
</dbReference>
<accession>A0A5B8YBJ6</accession>
<name>A0A4Y6Q0L1_PERCE</name>
<dbReference type="Proteomes" id="UP000315995">
    <property type="component" value="Chromosome"/>
</dbReference>
<dbReference type="AlphaFoldDB" id="A0A4Y6Q0L1"/>
<keyword evidence="3" id="KW-1185">Reference proteome</keyword>
<gene>
    <name evidence="2" type="ORF">FIV42_25520</name>
</gene>
<reference evidence="2 3" key="1">
    <citation type="submission" date="2019-06" db="EMBL/GenBank/DDBJ databases">
        <title>Persicimonas caeni gen. nov., sp. nov., a predatory bacterium isolated from solar saltern.</title>
        <authorList>
            <person name="Wang S."/>
        </authorList>
    </citation>
    <scope>NUCLEOTIDE SEQUENCE [LARGE SCALE GENOMIC DNA]</scope>
    <source>
        <strain evidence="2 3">YN101</strain>
    </source>
</reference>
<dbReference type="InterPro" id="IPR050471">
    <property type="entry name" value="AB_hydrolase"/>
</dbReference>
<dbReference type="Pfam" id="PF12146">
    <property type="entry name" value="Hydrolase_4"/>
    <property type="match status" value="1"/>
</dbReference>
<dbReference type="InterPro" id="IPR000639">
    <property type="entry name" value="Epox_hydrolase-like"/>
</dbReference>
<dbReference type="Gene3D" id="3.40.50.1820">
    <property type="entry name" value="alpha/beta hydrolase"/>
    <property type="match status" value="1"/>
</dbReference>
<dbReference type="GO" id="GO:0016787">
    <property type="term" value="F:hydrolase activity"/>
    <property type="evidence" value="ECO:0007669"/>
    <property type="project" value="UniProtKB-KW"/>
</dbReference>
<dbReference type="InterPro" id="IPR022742">
    <property type="entry name" value="Hydrolase_4"/>
</dbReference>
<proteinExistence type="predicted"/>
<dbReference type="OrthoDB" id="9785408at2"/>
<dbReference type="SUPFAM" id="SSF53474">
    <property type="entry name" value="alpha/beta-Hydrolases"/>
    <property type="match status" value="1"/>
</dbReference>
<dbReference type="InterPro" id="IPR029058">
    <property type="entry name" value="AB_hydrolase_fold"/>
</dbReference>
<feature type="domain" description="Serine aminopeptidase S33" evidence="1">
    <location>
        <begin position="25"/>
        <end position="249"/>
    </location>
</feature>
<dbReference type="RefSeq" id="WP_141200429.1">
    <property type="nucleotide sequence ID" value="NZ_CP041186.1"/>
</dbReference>
<evidence type="ECO:0000259" key="1">
    <source>
        <dbReference type="Pfam" id="PF12146"/>
    </source>
</evidence>
<dbReference type="EMBL" id="CP041186">
    <property type="protein sequence ID" value="QDG53979.1"/>
    <property type="molecule type" value="Genomic_DNA"/>
</dbReference>
<dbReference type="InterPro" id="IPR000073">
    <property type="entry name" value="AB_hydrolase_1"/>
</dbReference>
<evidence type="ECO:0000313" key="2">
    <source>
        <dbReference type="EMBL" id="QDG53979.1"/>
    </source>
</evidence>
<keyword evidence="2" id="KW-0378">Hydrolase</keyword>